<dbReference type="Pfam" id="PF20990">
    <property type="entry name" value="DUF2207_C"/>
    <property type="match status" value="1"/>
</dbReference>
<comment type="caution">
    <text evidence="6">The sequence shown here is derived from an EMBL/GenBank/DDBJ whole genome shotgun (WGS) entry which is preliminary data.</text>
</comment>
<protein>
    <submittedName>
        <fullName evidence="6">DUF2207 domain-containing protein</fullName>
    </submittedName>
</protein>
<dbReference type="EMBL" id="JAOTPO010000005">
    <property type="protein sequence ID" value="MDE5413715.1"/>
    <property type="molecule type" value="Genomic_DNA"/>
</dbReference>
<feature type="signal peptide" evidence="3">
    <location>
        <begin position="1"/>
        <end position="24"/>
    </location>
</feature>
<organism evidence="6 7">
    <name type="scientific">Alkalihalobacterium chitinilyticum</name>
    <dbReference type="NCBI Taxonomy" id="2980103"/>
    <lineage>
        <taxon>Bacteria</taxon>
        <taxon>Bacillati</taxon>
        <taxon>Bacillota</taxon>
        <taxon>Bacilli</taxon>
        <taxon>Bacillales</taxon>
        <taxon>Bacillaceae</taxon>
        <taxon>Alkalihalobacterium</taxon>
    </lineage>
</organism>
<feature type="transmembrane region" description="Helical" evidence="2">
    <location>
        <begin position="241"/>
        <end position="259"/>
    </location>
</feature>
<dbReference type="Pfam" id="PF09972">
    <property type="entry name" value="DUF2207"/>
    <property type="match status" value="1"/>
</dbReference>
<feature type="transmembrane region" description="Helical" evidence="2">
    <location>
        <begin position="397"/>
        <end position="415"/>
    </location>
</feature>
<feature type="chain" id="PRO_5047137719" evidence="3">
    <location>
        <begin position="25"/>
        <end position="568"/>
    </location>
</feature>
<evidence type="ECO:0000313" key="6">
    <source>
        <dbReference type="EMBL" id="MDE5413715.1"/>
    </source>
</evidence>
<name>A0ABT5VEL7_9BACI</name>
<feature type="domain" description="Predicted membrane protein YciQ-like C-terminal" evidence="5">
    <location>
        <begin position="296"/>
        <end position="460"/>
    </location>
</feature>
<keyword evidence="3" id="KW-0732">Signal</keyword>
<reference evidence="6" key="1">
    <citation type="submission" date="2024-05" db="EMBL/GenBank/DDBJ databases">
        <title>Alkalihalobacillus sp. strain MEB203 novel alkaliphilic bacterium from Lonar Lake, India.</title>
        <authorList>
            <person name="Joshi A."/>
            <person name="Thite S."/>
            <person name="Mengade P."/>
        </authorList>
    </citation>
    <scope>NUCLEOTIDE SEQUENCE</scope>
    <source>
        <strain evidence="6">MEB 203</strain>
    </source>
</reference>
<keyword evidence="2" id="KW-0472">Membrane</keyword>
<dbReference type="RefSeq" id="WP_275118325.1">
    <property type="nucleotide sequence ID" value="NZ_JAOTPO010000005.1"/>
</dbReference>
<sequence length="568" mass="64610">MKKINLATLLTIALLFLFPIQSLAVEFTIPNVEITAHLQSNGNVEVKETFTYDFDSEFNGISRLLIPQENTEITNFSALEQGVPLVVEREGEYFNIHRKGKNETITVQLHYTIQDGVKVYKDYAQFYWPFFSRENETRYGHYKVTVYPPSPTRDVIAFGYDEAFSKEDIQPDGSVVYNFGSVPKRTNGDIRIGYKAELFSAAPVYSTEPIKDQLLNQQKNLIAKAESKITTRETLSSIARIALPAFALVLFFLILKSILEVRAKHSAIRREVKDCKALPQQVMSLPATIFFTSYNHFSPQALAAALLDLVRQGFVKKAADDHFEVVHREGTVHHERLLINWLFYTVGKGGHFRFSDLKKYTKNEKNHNRYHTDLTNWQKAVKEEIQTYDLYENKKNYRIWVGFSSLIFFPFLILFPVYDLVLAFIASLSLFCTTVLYALAYRPKTYDGTKIVLEWKQFRENYKHLTQSDWERWSEDERMRAYIYGLGIHEKSLRNKNDELVTAFKNRPSTHHDPSDDWLTMTTVGSVAVTNFTTASHTTSSSTSSTSSSGSTSSGSGAGGGGGGSGAF</sequence>
<evidence type="ECO:0000313" key="7">
    <source>
        <dbReference type="Proteomes" id="UP001148125"/>
    </source>
</evidence>
<dbReference type="Proteomes" id="UP001148125">
    <property type="component" value="Unassembled WGS sequence"/>
</dbReference>
<feature type="transmembrane region" description="Helical" evidence="2">
    <location>
        <begin position="421"/>
        <end position="440"/>
    </location>
</feature>
<proteinExistence type="predicted"/>
<evidence type="ECO:0000256" key="3">
    <source>
        <dbReference type="SAM" id="SignalP"/>
    </source>
</evidence>
<gene>
    <name evidence="6" type="ORF">N7Z68_09985</name>
</gene>
<accession>A0ABT5VEL7</accession>
<dbReference type="InterPro" id="IPR018702">
    <property type="entry name" value="DUF2207"/>
</dbReference>
<evidence type="ECO:0000259" key="5">
    <source>
        <dbReference type="Pfam" id="PF20990"/>
    </source>
</evidence>
<feature type="region of interest" description="Disordered" evidence="1">
    <location>
        <begin position="535"/>
        <end position="568"/>
    </location>
</feature>
<keyword evidence="7" id="KW-1185">Reference proteome</keyword>
<evidence type="ECO:0000256" key="1">
    <source>
        <dbReference type="SAM" id="MobiDB-lite"/>
    </source>
</evidence>
<feature type="compositionally biased region" description="Gly residues" evidence="1">
    <location>
        <begin position="556"/>
        <end position="568"/>
    </location>
</feature>
<evidence type="ECO:0000256" key="2">
    <source>
        <dbReference type="SAM" id="Phobius"/>
    </source>
</evidence>
<dbReference type="InterPro" id="IPR048389">
    <property type="entry name" value="YciQ-like_C"/>
</dbReference>
<feature type="compositionally biased region" description="Low complexity" evidence="1">
    <location>
        <begin position="535"/>
        <end position="555"/>
    </location>
</feature>
<evidence type="ECO:0000259" key="4">
    <source>
        <dbReference type="Pfam" id="PF09972"/>
    </source>
</evidence>
<feature type="domain" description="DUF2207" evidence="4">
    <location>
        <begin position="28"/>
        <end position="192"/>
    </location>
</feature>
<keyword evidence="2" id="KW-1133">Transmembrane helix</keyword>
<keyword evidence="2" id="KW-0812">Transmembrane</keyword>